<gene>
    <name evidence="2" type="ORF">JZ786_15920</name>
</gene>
<organism evidence="2 3">
    <name type="scientific">Alicyclobacillus mengziensis</name>
    <dbReference type="NCBI Taxonomy" id="2931921"/>
    <lineage>
        <taxon>Bacteria</taxon>
        <taxon>Bacillati</taxon>
        <taxon>Bacillota</taxon>
        <taxon>Bacilli</taxon>
        <taxon>Bacillales</taxon>
        <taxon>Alicyclobacillaceae</taxon>
        <taxon>Alicyclobacillus</taxon>
    </lineage>
</organism>
<dbReference type="KEGG" id="afx:JZ786_15920"/>
<proteinExistence type="predicted"/>
<evidence type="ECO:0000313" key="2">
    <source>
        <dbReference type="EMBL" id="QSO49907.1"/>
    </source>
</evidence>
<accession>A0A9X7Z8R6</accession>
<name>A0A9X7Z8R6_9BACL</name>
<sequence length="112" mass="13108">MQERIDAFYRQSGGPNNPNIKRFLDKHLMYGKDHGMPGRKETLENAFIDMVVGDPSMLILFQRLMRLRQTNPTPEINRDRATEDVIGLKQDIANLRTEVKELRQLLEQALYH</sequence>
<feature type="coiled-coil region" evidence="1">
    <location>
        <begin position="78"/>
        <end position="112"/>
    </location>
</feature>
<dbReference type="EMBL" id="CP071182">
    <property type="protein sequence ID" value="QSO49907.1"/>
    <property type="molecule type" value="Genomic_DNA"/>
</dbReference>
<protein>
    <submittedName>
        <fullName evidence="2">Uncharacterized protein</fullName>
    </submittedName>
</protein>
<keyword evidence="3" id="KW-1185">Reference proteome</keyword>
<evidence type="ECO:0000313" key="3">
    <source>
        <dbReference type="Proteomes" id="UP000663505"/>
    </source>
</evidence>
<reference evidence="2 3" key="1">
    <citation type="submission" date="2021-02" db="EMBL/GenBank/DDBJ databases">
        <title>Alicyclobacillus curvatus sp. nov. and Alicyclobacillus mengziensis sp. nov., two acidophilic bacteria isolated from acid mine drainage.</title>
        <authorList>
            <person name="Huang Y."/>
        </authorList>
    </citation>
    <scope>NUCLEOTIDE SEQUENCE [LARGE SCALE GENOMIC DNA]</scope>
    <source>
        <strain evidence="2 3">S30H14</strain>
    </source>
</reference>
<dbReference type="Proteomes" id="UP000663505">
    <property type="component" value="Chromosome"/>
</dbReference>
<keyword evidence="1" id="KW-0175">Coiled coil</keyword>
<dbReference type="AlphaFoldDB" id="A0A9X7Z8R6"/>
<evidence type="ECO:0000256" key="1">
    <source>
        <dbReference type="SAM" id="Coils"/>
    </source>
</evidence>